<dbReference type="Gene3D" id="6.10.250.1380">
    <property type="match status" value="1"/>
</dbReference>
<evidence type="ECO:0000313" key="2">
    <source>
        <dbReference type="Proteomes" id="UP000466442"/>
    </source>
</evidence>
<dbReference type="AlphaFoldDB" id="A0A8S9Y9F5"/>
<comment type="caution">
    <text evidence="1">The sequence shown here is derived from an EMBL/GenBank/DDBJ whole genome shotgun (WGS) entry which is preliminary data.</text>
</comment>
<organism evidence="1 2">
    <name type="scientific">Apolygus lucorum</name>
    <name type="common">Small green plant bug</name>
    <name type="synonym">Lygocoris lucorum</name>
    <dbReference type="NCBI Taxonomy" id="248454"/>
    <lineage>
        <taxon>Eukaryota</taxon>
        <taxon>Metazoa</taxon>
        <taxon>Ecdysozoa</taxon>
        <taxon>Arthropoda</taxon>
        <taxon>Hexapoda</taxon>
        <taxon>Insecta</taxon>
        <taxon>Pterygota</taxon>
        <taxon>Neoptera</taxon>
        <taxon>Paraneoptera</taxon>
        <taxon>Hemiptera</taxon>
        <taxon>Heteroptera</taxon>
        <taxon>Panheteroptera</taxon>
        <taxon>Cimicomorpha</taxon>
        <taxon>Miridae</taxon>
        <taxon>Mirini</taxon>
        <taxon>Apolygus</taxon>
    </lineage>
</organism>
<sequence>MEMKMENTFDELEASIEKTGGRLEDIATNLTKCDQFSEAMAGDDETEVVEGLLQTVKQVQTDYKTFRGDLLELRELQKQIRCELQMSAHELQNRLLSLRLRMQSNQSVSNTDLDTAYGTYLH</sequence>
<accession>A0A8S9Y9F5</accession>
<protein>
    <recommendedName>
        <fullName evidence="3">Ska2 N-terminal domain-containing protein</fullName>
    </recommendedName>
</protein>
<evidence type="ECO:0000313" key="1">
    <source>
        <dbReference type="EMBL" id="KAF6217169.1"/>
    </source>
</evidence>
<keyword evidence="2" id="KW-1185">Reference proteome</keyword>
<proteinExistence type="predicted"/>
<gene>
    <name evidence="1" type="ORF">GE061_001523</name>
</gene>
<dbReference type="Proteomes" id="UP000466442">
    <property type="component" value="Linkage Group LG1"/>
</dbReference>
<dbReference type="EMBL" id="WIXP02000001">
    <property type="protein sequence ID" value="KAF6217169.1"/>
    <property type="molecule type" value="Genomic_DNA"/>
</dbReference>
<reference evidence="1" key="1">
    <citation type="journal article" date="2021" name="Mol. Ecol. Resour.">
        <title>Apolygus lucorum genome provides insights into omnivorousness and mesophyll feeding.</title>
        <authorList>
            <person name="Liu Y."/>
            <person name="Liu H."/>
            <person name="Wang H."/>
            <person name="Huang T."/>
            <person name="Liu B."/>
            <person name="Yang B."/>
            <person name="Yin L."/>
            <person name="Li B."/>
            <person name="Zhang Y."/>
            <person name="Zhang S."/>
            <person name="Jiang F."/>
            <person name="Zhang X."/>
            <person name="Ren Y."/>
            <person name="Wang B."/>
            <person name="Wang S."/>
            <person name="Lu Y."/>
            <person name="Wu K."/>
            <person name="Fan W."/>
            <person name="Wang G."/>
        </authorList>
    </citation>
    <scope>NUCLEOTIDE SEQUENCE</scope>
    <source>
        <strain evidence="1">12Hb</strain>
    </source>
</reference>
<name>A0A8S9Y9F5_APOLU</name>
<evidence type="ECO:0008006" key="3">
    <source>
        <dbReference type="Google" id="ProtNLM"/>
    </source>
</evidence>